<comment type="caution">
    <text evidence="2">The sequence shown here is derived from an EMBL/GenBank/DDBJ whole genome shotgun (WGS) entry which is preliminary data.</text>
</comment>
<dbReference type="InterPro" id="IPR037219">
    <property type="entry name" value="Peptidase_M41-like"/>
</dbReference>
<protein>
    <submittedName>
        <fullName evidence="2">ATP-dependent Zn protease</fullName>
    </submittedName>
</protein>
<sequence length="224" mass="24763">MQQTALNLIAIGVFIITLSSLLGPILNISPVIPAVTTLGIMGLATLDNLTWNGKATTLFLDLFSSPQQRQRVVHHEAGHFLVAYFLGIPVVGYTLSAWEAFKEGQPGLGGVVFDTNLLEKRMNFKEAPVILERFCTVWMAGIAAETLVYGNVEGGESDRENLREVLRFVGLPESVYPQKERWAYLQAKSLLEKHQKSYEALVRAMEKRASVEECLQAIGQNAQG</sequence>
<keyword evidence="2" id="KW-0378">Hydrolase</keyword>
<dbReference type="GO" id="GO:0006508">
    <property type="term" value="P:proteolysis"/>
    <property type="evidence" value="ECO:0007669"/>
    <property type="project" value="UniProtKB-KW"/>
</dbReference>
<dbReference type="AlphaFoldDB" id="A0A1U7HCB9"/>
<reference evidence="2 3" key="1">
    <citation type="submission" date="2016-11" db="EMBL/GenBank/DDBJ databases">
        <title>Draft Genome Sequences of Nine Cyanobacterial Strains from Diverse Habitats.</title>
        <authorList>
            <person name="Zhu T."/>
            <person name="Hou S."/>
            <person name="Lu X."/>
            <person name="Hess W.R."/>
        </authorList>
    </citation>
    <scope>NUCLEOTIDE SEQUENCE [LARGE SCALE GENOMIC DNA]</scope>
    <source>
        <strain evidence="2 3">NIES-593</strain>
    </source>
</reference>
<dbReference type="Gene3D" id="1.20.58.760">
    <property type="entry name" value="Peptidase M41"/>
    <property type="match status" value="1"/>
</dbReference>
<dbReference type="PANTHER" id="PTHR33471">
    <property type="entry name" value="ATP-DEPENDENT ZINC METALLOPROTEASE-RELATED"/>
    <property type="match status" value="1"/>
</dbReference>
<keyword evidence="1" id="KW-0472">Membrane</keyword>
<keyword evidence="1" id="KW-1133">Transmembrane helix</keyword>
<keyword evidence="2" id="KW-0645">Protease</keyword>
<proteinExistence type="predicted"/>
<evidence type="ECO:0000313" key="3">
    <source>
        <dbReference type="Proteomes" id="UP000186868"/>
    </source>
</evidence>
<gene>
    <name evidence="2" type="ORF">NIES593_16335</name>
</gene>
<evidence type="ECO:0000256" key="1">
    <source>
        <dbReference type="SAM" id="Phobius"/>
    </source>
</evidence>
<dbReference type="SUPFAM" id="SSF140990">
    <property type="entry name" value="FtsH protease domain-like"/>
    <property type="match status" value="1"/>
</dbReference>
<keyword evidence="3" id="KW-1185">Reference proteome</keyword>
<dbReference type="PANTHER" id="PTHR33471:SF7">
    <property type="entry name" value="ATP-DEPENDENT ZINC METALLOPROTEASE-RELATED"/>
    <property type="match status" value="1"/>
</dbReference>
<dbReference type="STRING" id="1921803.NIES593_16335"/>
<name>A0A1U7HCB9_9CYAN</name>
<accession>A0A1U7HCB9</accession>
<dbReference type="GO" id="GO:0004222">
    <property type="term" value="F:metalloendopeptidase activity"/>
    <property type="evidence" value="ECO:0007669"/>
    <property type="project" value="InterPro"/>
</dbReference>
<organism evidence="2 3">
    <name type="scientific">Hydrococcus rivularis NIES-593</name>
    <dbReference type="NCBI Taxonomy" id="1921803"/>
    <lineage>
        <taxon>Bacteria</taxon>
        <taxon>Bacillati</taxon>
        <taxon>Cyanobacteriota</taxon>
        <taxon>Cyanophyceae</taxon>
        <taxon>Pleurocapsales</taxon>
        <taxon>Hydrococcaceae</taxon>
        <taxon>Hydrococcus</taxon>
    </lineage>
</organism>
<dbReference type="OrthoDB" id="448792at2"/>
<dbReference type="EMBL" id="MRCB01000022">
    <property type="protein sequence ID" value="OKH21185.1"/>
    <property type="molecule type" value="Genomic_DNA"/>
</dbReference>
<feature type="transmembrane region" description="Helical" evidence="1">
    <location>
        <begin position="7"/>
        <end position="26"/>
    </location>
</feature>
<dbReference type="RefSeq" id="WP_073600603.1">
    <property type="nucleotide sequence ID" value="NZ_MRCB01000022.1"/>
</dbReference>
<dbReference type="Proteomes" id="UP000186868">
    <property type="component" value="Unassembled WGS sequence"/>
</dbReference>
<dbReference type="GO" id="GO:0005524">
    <property type="term" value="F:ATP binding"/>
    <property type="evidence" value="ECO:0007669"/>
    <property type="project" value="InterPro"/>
</dbReference>
<dbReference type="GO" id="GO:0004176">
    <property type="term" value="F:ATP-dependent peptidase activity"/>
    <property type="evidence" value="ECO:0007669"/>
    <property type="project" value="InterPro"/>
</dbReference>
<evidence type="ECO:0000313" key="2">
    <source>
        <dbReference type="EMBL" id="OKH21185.1"/>
    </source>
</evidence>
<keyword evidence="1" id="KW-0812">Transmembrane</keyword>